<organism evidence="1 2">
    <name type="scientific">Cladophialophora carrionii</name>
    <dbReference type="NCBI Taxonomy" id="86049"/>
    <lineage>
        <taxon>Eukaryota</taxon>
        <taxon>Fungi</taxon>
        <taxon>Dikarya</taxon>
        <taxon>Ascomycota</taxon>
        <taxon>Pezizomycotina</taxon>
        <taxon>Eurotiomycetes</taxon>
        <taxon>Chaetothyriomycetidae</taxon>
        <taxon>Chaetothyriales</taxon>
        <taxon>Herpotrichiellaceae</taxon>
        <taxon>Cladophialophora</taxon>
    </lineage>
</organism>
<keyword evidence="2" id="KW-1185">Reference proteome</keyword>
<evidence type="ECO:0000313" key="1">
    <source>
        <dbReference type="EMBL" id="OCT50282.1"/>
    </source>
</evidence>
<evidence type="ECO:0000313" key="2">
    <source>
        <dbReference type="Proteomes" id="UP000094526"/>
    </source>
</evidence>
<name>A0A1C1CP71_9EURO</name>
<reference evidence="2" key="1">
    <citation type="submission" date="2015-07" db="EMBL/GenBank/DDBJ databases">
        <authorList>
            <person name="Teixeira M.M."/>
            <person name="Souza R.C."/>
            <person name="Almeida L.G."/>
            <person name="Vicente V.A."/>
            <person name="de Hoog S."/>
            <person name="Bocca A.L."/>
            <person name="de Almeida S.R."/>
            <person name="Vasconcelos A.T."/>
            <person name="Felipe M.S."/>
        </authorList>
    </citation>
    <scope>NUCLEOTIDE SEQUENCE [LARGE SCALE GENOMIC DNA]</scope>
    <source>
        <strain evidence="2">KSF</strain>
    </source>
</reference>
<dbReference type="VEuPathDB" id="FungiDB:CLCR_07773"/>
<dbReference type="EMBL" id="LGRB01000010">
    <property type="protein sequence ID" value="OCT50282.1"/>
    <property type="molecule type" value="Genomic_DNA"/>
</dbReference>
<proteinExistence type="predicted"/>
<dbReference type="AlphaFoldDB" id="A0A1C1CP71"/>
<sequence>MTHQCRSKQDMALLWIRDQPLAWFRDAPIDMRDIDLIRAERVAWLDYSKRSYLRKVYHMKAGDAFEAVRACLRDNTPVPSSTELLPVTLTTTPAYT</sequence>
<comment type="caution">
    <text evidence="1">The sequence shown here is derived from an EMBL/GenBank/DDBJ whole genome shotgun (WGS) entry which is preliminary data.</text>
</comment>
<accession>A0A1C1CP71</accession>
<protein>
    <submittedName>
        <fullName evidence="1">Uncharacterized protein</fullName>
    </submittedName>
</protein>
<dbReference type="Proteomes" id="UP000094526">
    <property type="component" value="Unassembled WGS sequence"/>
</dbReference>
<gene>
    <name evidence="1" type="ORF">CLCR_07773</name>
</gene>
<dbReference type="OrthoDB" id="3453214at2759"/>